<feature type="non-terminal residue" evidence="6">
    <location>
        <position position="1"/>
    </location>
</feature>
<dbReference type="Gene3D" id="1.10.1300.10">
    <property type="entry name" value="3'5'-cyclic nucleotide phosphodiesterase, catalytic domain"/>
    <property type="match status" value="1"/>
</dbReference>
<dbReference type="GO" id="GO:0004114">
    <property type="term" value="F:3',5'-cyclic-nucleotide phosphodiesterase activity"/>
    <property type="evidence" value="ECO:0007669"/>
    <property type="project" value="InterPro"/>
</dbReference>
<dbReference type="GO" id="GO:0046872">
    <property type="term" value="F:metal ion binding"/>
    <property type="evidence" value="ECO:0007669"/>
    <property type="project" value="UniProtKB-KW"/>
</dbReference>
<feature type="domain" description="PDEase" evidence="5">
    <location>
        <begin position="4"/>
        <end position="216"/>
    </location>
</feature>
<dbReference type="CDD" id="cd00077">
    <property type="entry name" value="HDc"/>
    <property type="match status" value="1"/>
</dbReference>
<dbReference type="PROSITE" id="PS51845">
    <property type="entry name" value="PDEASE_I_2"/>
    <property type="match status" value="1"/>
</dbReference>
<feature type="non-terminal residue" evidence="6">
    <location>
        <position position="216"/>
    </location>
</feature>
<dbReference type="Proteomes" id="UP000654075">
    <property type="component" value="Unassembled WGS sequence"/>
</dbReference>
<dbReference type="GO" id="GO:0007165">
    <property type="term" value="P:signal transduction"/>
    <property type="evidence" value="ECO:0007669"/>
    <property type="project" value="InterPro"/>
</dbReference>
<comment type="caution">
    <text evidence="6">The sequence shown here is derived from an EMBL/GenBank/DDBJ whole genome shotgun (WGS) entry which is preliminary data.</text>
</comment>
<dbReference type="InterPro" id="IPR002073">
    <property type="entry name" value="PDEase_catalytic_dom"/>
</dbReference>
<dbReference type="PANTHER" id="PTHR11347">
    <property type="entry name" value="CYCLIC NUCLEOTIDE PHOSPHODIESTERASE"/>
    <property type="match status" value="1"/>
</dbReference>
<dbReference type="SUPFAM" id="SSF109604">
    <property type="entry name" value="HD-domain/PDEase-like"/>
    <property type="match status" value="1"/>
</dbReference>
<keyword evidence="1 4" id="KW-0479">Metal-binding</keyword>
<name>A0A813EP29_POLGL</name>
<accession>A0A813EP29</accession>
<feature type="binding site" evidence="4">
    <location>
        <position position="82"/>
    </location>
    <ligand>
        <name>Zn(2+)</name>
        <dbReference type="ChEBI" id="CHEBI:29105"/>
        <label>1</label>
    </ligand>
</feature>
<feature type="active site" description="Proton donor" evidence="3">
    <location>
        <position position="78"/>
    </location>
</feature>
<evidence type="ECO:0000256" key="1">
    <source>
        <dbReference type="ARBA" id="ARBA00022723"/>
    </source>
</evidence>
<evidence type="ECO:0000259" key="5">
    <source>
        <dbReference type="PROSITE" id="PS51845"/>
    </source>
</evidence>
<evidence type="ECO:0000256" key="2">
    <source>
        <dbReference type="ARBA" id="ARBA00022801"/>
    </source>
</evidence>
<evidence type="ECO:0000256" key="4">
    <source>
        <dbReference type="PIRSR" id="PIRSR623088-3"/>
    </source>
</evidence>
<dbReference type="InterPro" id="IPR023088">
    <property type="entry name" value="PDEase"/>
</dbReference>
<dbReference type="EMBL" id="CAJNNV010015777">
    <property type="protein sequence ID" value="CAE8603775.1"/>
    <property type="molecule type" value="Genomic_DNA"/>
</dbReference>
<gene>
    <name evidence="6" type="ORF">PGLA1383_LOCUS21978</name>
</gene>
<dbReference type="InterPro" id="IPR036971">
    <property type="entry name" value="PDEase_catalytic_dom_sf"/>
</dbReference>
<dbReference type="PROSITE" id="PS00126">
    <property type="entry name" value="PDEASE_I_1"/>
    <property type="match status" value="1"/>
</dbReference>
<reference evidence="6" key="1">
    <citation type="submission" date="2021-02" db="EMBL/GenBank/DDBJ databases">
        <authorList>
            <person name="Dougan E. K."/>
            <person name="Rhodes N."/>
            <person name="Thang M."/>
            <person name="Chan C."/>
        </authorList>
    </citation>
    <scope>NUCLEOTIDE SEQUENCE</scope>
</reference>
<dbReference type="OrthoDB" id="189220at2759"/>
<sequence>ALHNVSTLENDLSTESLEAEHAGTWAFNPLTLSPQQRHQVCRTLLSFAARDVAAVTEEVLSNFVSAAAGGYLSGPQYHNFPHAVDVTHTLFMVIQDCGRGPFALMPRLDVYALLASAVCHDIGHSGLNNDFIAQTKNELAIRYNDHSPLENMHCATFFELLQDKSLNVFDSLIRREQKEVRQICIDAILHTDNTLHSTIVQGLKMFGEMNEELLNR</sequence>
<dbReference type="AlphaFoldDB" id="A0A813EP29"/>
<feature type="binding site" evidence="4">
    <location>
        <position position="121"/>
    </location>
    <ligand>
        <name>Zn(2+)</name>
        <dbReference type="ChEBI" id="CHEBI:29105"/>
        <label>2</label>
    </ligand>
</feature>
<dbReference type="InterPro" id="IPR003607">
    <property type="entry name" value="HD/PDEase_dom"/>
</dbReference>
<organism evidence="6 7">
    <name type="scientific">Polarella glacialis</name>
    <name type="common">Dinoflagellate</name>
    <dbReference type="NCBI Taxonomy" id="89957"/>
    <lineage>
        <taxon>Eukaryota</taxon>
        <taxon>Sar</taxon>
        <taxon>Alveolata</taxon>
        <taxon>Dinophyceae</taxon>
        <taxon>Suessiales</taxon>
        <taxon>Suessiaceae</taxon>
        <taxon>Polarella</taxon>
    </lineage>
</organism>
<evidence type="ECO:0000313" key="7">
    <source>
        <dbReference type="Proteomes" id="UP000654075"/>
    </source>
</evidence>
<keyword evidence="7" id="KW-1185">Reference proteome</keyword>
<proteinExistence type="predicted"/>
<dbReference type="OMA" id="NTDMSTH"/>
<dbReference type="PRINTS" id="PR00387">
    <property type="entry name" value="PDIESTERASE1"/>
</dbReference>
<feature type="binding site" evidence="4">
    <location>
        <position position="120"/>
    </location>
    <ligand>
        <name>Zn(2+)</name>
        <dbReference type="ChEBI" id="CHEBI:29105"/>
        <label>1</label>
    </ligand>
</feature>
<protein>
    <recommendedName>
        <fullName evidence="5">PDEase domain-containing protein</fullName>
    </recommendedName>
</protein>
<keyword evidence="2" id="KW-0378">Hydrolase</keyword>
<dbReference type="InterPro" id="IPR023174">
    <property type="entry name" value="PDEase_CS"/>
</dbReference>
<dbReference type="Pfam" id="PF00233">
    <property type="entry name" value="PDEase_I"/>
    <property type="match status" value="1"/>
</dbReference>
<evidence type="ECO:0000256" key="3">
    <source>
        <dbReference type="PIRSR" id="PIRSR623088-1"/>
    </source>
</evidence>
<evidence type="ECO:0000313" key="6">
    <source>
        <dbReference type="EMBL" id="CAE8603775.1"/>
    </source>
</evidence>
<feature type="binding site" evidence="4">
    <location>
        <position position="121"/>
    </location>
    <ligand>
        <name>Zn(2+)</name>
        <dbReference type="ChEBI" id="CHEBI:29105"/>
        <label>1</label>
    </ligand>
</feature>